<reference evidence="2 3" key="1">
    <citation type="journal article" date="2014" name="Int. J. Syst. Evol. Microbiol.">
        <title>Streptomyces hoynatensis sp. nov., isolated from deep marine sediment.</title>
        <authorList>
            <person name="Veyisoglu A."/>
            <person name="Sahin N."/>
        </authorList>
    </citation>
    <scope>NUCLEOTIDE SEQUENCE [LARGE SCALE GENOMIC DNA]</scope>
    <source>
        <strain evidence="2 3">KCTC 29097</strain>
    </source>
</reference>
<dbReference type="AlphaFoldDB" id="A0A3A9Z648"/>
<dbReference type="Proteomes" id="UP000272474">
    <property type="component" value="Unassembled WGS sequence"/>
</dbReference>
<evidence type="ECO:0000313" key="3">
    <source>
        <dbReference type="Proteomes" id="UP000272474"/>
    </source>
</evidence>
<name>A0A3A9Z648_9ACTN</name>
<keyword evidence="1" id="KW-0812">Transmembrane</keyword>
<keyword evidence="3" id="KW-1185">Reference proteome</keyword>
<comment type="caution">
    <text evidence="2">The sequence shown here is derived from an EMBL/GenBank/DDBJ whole genome shotgun (WGS) entry which is preliminary data.</text>
</comment>
<keyword evidence="1" id="KW-1133">Transmembrane helix</keyword>
<feature type="transmembrane region" description="Helical" evidence="1">
    <location>
        <begin position="23"/>
        <end position="43"/>
    </location>
</feature>
<proteinExistence type="predicted"/>
<gene>
    <name evidence="2" type="ORF">D7294_09075</name>
</gene>
<accession>A0A3A9Z648</accession>
<sequence>MRGLRCGTAWYRYVANETGATVGYLRVLVVRLTGGAVSFLLGIGRSPAERRLIDDCLESVEPLAS</sequence>
<keyword evidence="1" id="KW-0472">Membrane</keyword>
<organism evidence="2 3">
    <name type="scientific">Streptomyces hoynatensis</name>
    <dbReference type="NCBI Taxonomy" id="1141874"/>
    <lineage>
        <taxon>Bacteria</taxon>
        <taxon>Bacillati</taxon>
        <taxon>Actinomycetota</taxon>
        <taxon>Actinomycetes</taxon>
        <taxon>Kitasatosporales</taxon>
        <taxon>Streptomycetaceae</taxon>
        <taxon>Streptomyces</taxon>
    </lineage>
</organism>
<evidence type="ECO:0000256" key="1">
    <source>
        <dbReference type="SAM" id="Phobius"/>
    </source>
</evidence>
<dbReference type="EMBL" id="RBAL01000004">
    <property type="protein sequence ID" value="RKN43851.1"/>
    <property type="molecule type" value="Genomic_DNA"/>
</dbReference>
<evidence type="ECO:0000313" key="2">
    <source>
        <dbReference type="EMBL" id="RKN43851.1"/>
    </source>
</evidence>
<protein>
    <submittedName>
        <fullName evidence="2">Uncharacterized protein</fullName>
    </submittedName>
</protein>